<dbReference type="Proteomes" id="UP000236919">
    <property type="component" value="Unassembled WGS sequence"/>
</dbReference>
<sequence length="239" mass="24859">MTLNEQRIVVLGGTSGIGLAVAKAASAAGARVVVGSSSQTRVAAAVAALGADAEGRTVNLSDETATRAFFEEVGEFDHLVYTAGEPLQLLGLEADLAEVRRFFELRYWGALAAAKYGCKTIREGGSLVFTSGTAGARPLGPGWAAASSICSAMDGLTRALAVELKPLRVNCVAPGVVKTDLWAGMGETQRDAFYASEAARLPVGHAGEVEEIAESYLYLIRQTYVTGQVLYVDGGGLLA</sequence>
<dbReference type="InterPro" id="IPR051122">
    <property type="entry name" value="SDR_DHRS6-like"/>
</dbReference>
<keyword evidence="2" id="KW-0560">Oxidoreductase</keyword>
<dbReference type="AlphaFoldDB" id="A0A2S4MR58"/>
<reference evidence="3 4" key="1">
    <citation type="submission" date="2018-01" db="EMBL/GenBank/DDBJ databases">
        <title>Genomic Encyclopedia of Type Strains, Phase III (KMG-III): the genomes of soil and plant-associated and newly described type strains.</title>
        <authorList>
            <person name="Whitman W."/>
        </authorList>
    </citation>
    <scope>NUCLEOTIDE SEQUENCE [LARGE SCALE GENOMIC DNA]</scope>
    <source>
        <strain evidence="3 4">1131</strain>
    </source>
</reference>
<evidence type="ECO:0000256" key="1">
    <source>
        <dbReference type="ARBA" id="ARBA00006484"/>
    </source>
</evidence>
<dbReference type="PANTHER" id="PTHR43477:SF1">
    <property type="entry name" value="DIHYDROANTICAPSIN 7-DEHYDROGENASE"/>
    <property type="match status" value="1"/>
</dbReference>
<dbReference type="SUPFAM" id="SSF51735">
    <property type="entry name" value="NAD(P)-binding Rossmann-fold domains"/>
    <property type="match status" value="1"/>
</dbReference>
<proteinExistence type="inferred from homology"/>
<dbReference type="RefSeq" id="WP_103716343.1">
    <property type="nucleotide sequence ID" value="NZ_PQFZ01000001.1"/>
</dbReference>
<dbReference type="InterPro" id="IPR036291">
    <property type="entry name" value="NAD(P)-bd_dom_sf"/>
</dbReference>
<dbReference type="Gene3D" id="3.40.50.720">
    <property type="entry name" value="NAD(P)-binding Rossmann-like Domain"/>
    <property type="match status" value="1"/>
</dbReference>
<protein>
    <submittedName>
        <fullName evidence="3">NAD(P)-dependent dehydrogenase (Short-subunit alcohol dehydrogenase family)</fullName>
    </submittedName>
</protein>
<evidence type="ECO:0000313" key="4">
    <source>
        <dbReference type="Proteomes" id="UP000236919"/>
    </source>
</evidence>
<dbReference type="OrthoDB" id="9806974at2"/>
<evidence type="ECO:0000313" key="3">
    <source>
        <dbReference type="EMBL" id="POR56767.1"/>
    </source>
</evidence>
<dbReference type="Pfam" id="PF13561">
    <property type="entry name" value="adh_short_C2"/>
    <property type="match status" value="1"/>
</dbReference>
<dbReference type="PANTHER" id="PTHR43477">
    <property type="entry name" value="DIHYDROANTICAPSIN 7-DEHYDROGENASE"/>
    <property type="match status" value="1"/>
</dbReference>
<evidence type="ECO:0000256" key="2">
    <source>
        <dbReference type="ARBA" id="ARBA00023002"/>
    </source>
</evidence>
<dbReference type="PRINTS" id="PR00081">
    <property type="entry name" value="GDHRDH"/>
</dbReference>
<accession>A0A2S4MR58</accession>
<comment type="caution">
    <text evidence="3">The sequence shown here is derived from an EMBL/GenBank/DDBJ whole genome shotgun (WGS) entry which is preliminary data.</text>
</comment>
<organism evidence="3 4">
    <name type="scientific">Bosea psychrotolerans</name>
    <dbReference type="NCBI Taxonomy" id="1871628"/>
    <lineage>
        <taxon>Bacteria</taxon>
        <taxon>Pseudomonadati</taxon>
        <taxon>Pseudomonadota</taxon>
        <taxon>Alphaproteobacteria</taxon>
        <taxon>Hyphomicrobiales</taxon>
        <taxon>Boseaceae</taxon>
        <taxon>Bosea</taxon>
    </lineage>
</organism>
<dbReference type="EMBL" id="PQFZ01000001">
    <property type="protein sequence ID" value="POR56767.1"/>
    <property type="molecule type" value="Genomic_DNA"/>
</dbReference>
<keyword evidence="4" id="KW-1185">Reference proteome</keyword>
<name>A0A2S4MR58_9HYPH</name>
<dbReference type="GO" id="GO:0016491">
    <property type="term" value="F:oxidoreductase activity"/>
    <property type="evidence" value="ECO:0007669"/>
    <property type="project" value="UniProtKB-KW"/>
</dbReference>
<comment type="similarity">
    <text evidence="1">Belongs to the short-chain dehydrogenases/reductases (SDR) family.</text>
</comment>
<dbReference type="InterPro" id="IPR002347">
    <property type="entry name" value="SDR_fam"/>
</dbReference>
<gene>
    <name evidence="3" type="ORF">CYD53_101288</name>
</gene>